<keyword evidence="10" id="KW-0573">Peptidoglycan synthesis</keyword>
<keyword evidence="8" id="KW-0378">Hydrolase</keyword>
<sequence>MKFTRRALLMAGGGALAFTGLSARLYSLQVLEGERYRLLSEDNQFNFRLVPPSRGRILDRFGALLADNRDSFRVLIVPEQAGDIAAALDRLARFMPLSDYERERVLRAASRGQRFNAITVAEDLDWQTFSAINLNAPELAGMAPDVGEVRSYPYAAAFAHVVGYVQTPNEDDLANESREAERLLRHPGFKVGKTGVEVAREQDLRGSAGALKIEVNSVGRVIRELPEQSNAPQQGQDVVMTLDADIQQYAYERLGQDSAAAVVIDVNSGELIALVSAPSFDPNLFVGGISSADFSGLRDNDHRPLFQKSIQGTYPPGSTFKAVSAAAAIEHNVFRPNETVHCSGSVRLGEREFHCWRRQGHGAVNLRTAVKTSCDIFFYEAAQRLGIERLHAMGQRFGIGQPFDIGIAGVARGIMPDPLWKRAQRNQGWSTGDSYNTVIGQGAMLASPLQLAVMTARVASGRAVEPTLYRNAMAPPAPHMGLRDESLVRVRDALRAAAEEPGGTSFGLGGLGIDGVEMAGKTGTAQVYSITAAERESGVRTQLDLPWRLRDHGLFVCYAPADNPKYAVVVVVEHGGGSSAATRPARDILRRVVARDPSSRPGVFANFGNIARSGL</sequence>
<dbReference type="InterPro" id="IPR005311">
    <property type="entry name" value="PBP_dimer"/>
</dbReference>
<evidence type="ECO:0000256" key="9">
    <source>
        <dbReference type="ARBA" id="ARBA00022960"/>
    </source>
</evidence>
<dbReference type="STRING" id="144026.SAMN04488568_10922"/>
<dbReference type="RefSeq" id="WP_233342397.1">
    <property type="nucleotide sequence ID" value="NZ_FNHG01000009.1"/>
</dbReference>
<evidence type="ECO:0000256" key="4">
    <source>
        <dbReference type="ARBA" id="ARBA00022519"/>
    </source>
</evidence>
<organism evidence="16 17">
    <name type="scientific">Maricaulis salignorans</name>
    <dbReference type="NCBI Taxonomy" id="144026"/>
    <lineage>
        <taxon>Bacteria</taxon>
        <taxon>Pseudomonadati</taxon>
        <taxon>Pseudomonadota</taxon>
        <taxon>Alphaproteobacteria</taxon>
        <taxon>Maricaulales</taxon>
        <taxon>Maricaulaceae</taxon>
        <taxon>Maricaulis</taxon>
    </lineage>
</organism>
<name>A0A1G9SAD5_9PROT</name>
<dbReference type="GO" id="GO:0009252">
    <property type="term" value="P:peptidoglycan biosynthetic process"/>
    <property type="evidence" value="ECO:0007669"/>
    <property type="project" value="UniProtKB-KW"/>
</dbReference>
<dbReference type="Pfam" id="PF03717">
    <property type="entry name" value="PBP_dimer"/>
    <property type="match status" value="1"/>
</dbReference>
<evidence type="ECO:0000256" key="11">
    <source>
        <dbReference type="ARBA" id="ARBA00022989"/>
    </source>
</evidence>
<evidence type="ECO:0000259" key="15">
    <source>
        <dbReference type="Pfam" id="PF03717"/>
    </source>
</evidence>
<dbReference type="InterPro" id="IPR050515">
    <property type="entry name" value="Beta-lactam/transpept"/>
</dbReference>
<evidence type="ECO:0000256" key="7">
    <source>
        <dbReference type="ARBA" id="ARBA00022692"/>
    </source>
</evidence>
<gene>
    <name evidence="16" type="ORF">SAMN04488568_10922</name>
</gene>
<dbReference type="AlphaFoldDB" id="A0A1G9SAD5"/>
<dbReference type="GO" id="GO:0005886">
    <property type="term" value="C:plasma membrane"/>
    <property type="evidence" value="ECO:0007669"/>
    <property type="project" value="UniProtKB-SubCell"/>
</dbReference>
<protein>
    <submittedName>
        <fullName evidence="16">Peptidoglycan glycosyltransferase</fullName>
    </submittedName>
</protein>
<keyword evidence="6" id="KW-0645">Protease</keyword>
<dbReference type="Gene3D" id="3.90.1310.10">
    <property type="entry name" value="Penicillin-binding protein 2a (Domain 2)"/>
    <property type="match status" value="1"/>
</dbReference>
<dbReference type="Pfam" id="PF00905">
    <property type="entry name" value="Transpeptidase"/>
    <property type="match status" value="1"/>
</dbReference>
<keyword evidence="11" id="KW-1133">Transmembrane helix</keyword>
<dbReference type="SUPFAM" id="SSF56601">
    <property type="entry name" value="beta-lactamase/transpeptidase-like"/>
    <property type="match status" value="1"/>
</dbReference>
<evidence type="ECO:0000313" key="17">
    <source>
        <dbReference type="Proteomes" id="UP000199759"/>
    </source>
</evidence>
<evidence type="ECO:0000256" key="10">
    <source>
        <dbReference type="ARBA" id="ARBA00022984"/>
    </source>
</evidence>
<evidence type="ECO:0000256" key="3">
    <source>
        <dbReference type="ARBA" id="ARBA00022475"/>
    </source>
</evidence>
<dbReference type="Gene3D" id="3.30.1390.30">
    <property type="entry name" value="Penicillin-binding protein 2a, domain 3"/>
    <property type="match status" value="1"/>
</dbReference>
<dbReference type="InterPro" id="IPR036138">
    <property type="entry name" value="PBP_dimer_sf"/>
</dbReference>
<dbReference type="GO" id="GO:0006508">
    <property type="term" value="P:proteolysis"/>
    <property type="evidence" value="ECO:0007669"/>
    <property type="project" value="UniProtKB-KW"/>
</dbReference>
<evidence type="ECO:0000256" key="1">
    <source>
        <dbReference type="ARBA" id="ARBA00004167"/>
    </source>
</evidence>
<dbReference type="InterPro" id="IPR017790">
    <property type="entry name" value="Penicillin-binding_protein_2"/>
</dbReference>
<dbReference type="GO" id="GO:0071555">
    <property type="term" value="P:cell wall organization"/>
    <property type="evidence" value="ECO:0007669"/>
    <property type="project" value="UniProtKB-KW"/>
</dbReference>
<proteinExistence type="predicted"/>
<dbReference type="InterPro" id="IPR012338">
    <property type="entry name" value="Beta-lactam/transpept-like"/>
</dbReference>
<dbReference type="InterPro" id="IPR001460">
    <property type="entry name" value="PCN-bd_Tpept"/>
</dbReference>
<evidence type="ECO:0000256" key="13">
    <source>
        <dbReference type="ARBA" id="ARBA00023316"/>
    </source>
</evidence>
<keyword evidence="13" id="KW-0961">Cell wall biogenesis/degradation</keyword>
<feature type="domain" description="Penicillin-binding protein transpeptidase" evidence="14">
    <location>
        <begin position="260"/>
        <end position="589"/>
    </location>
</feature>
<keyword evidence="17" id="KW-1185">Reference proteome</keyword>
<dbReference type="PANTHER" id="PTHR30627">
    <property type="entry name" value="PEPTIDOGLYCAN D,D-TRANSPEPTIDASE"/>
    <property type="match status" value="1"/>
</dbReference>
<evidence type="ECO:0000256" key="6">
    <source>
        <dbReference type="ARBA" id="ARBA00022670"/>
    </source>
</evidence>
<dbReference type="NCBIfam" id="TIGR03423">
    <property type="entry name" value="pbp2_mrdA"/>
    <property type="match status" value="1"/>
</dbReference>
<dbReference type="GO" id="GO:0071972">
    <property type="term" value="F:peptidoglycan L,D-transpeptidase activity"/>
    <property type="evidence" value="ECO:0007669"/>
    <property type="project" value="TreeGrafter"/>
</dbReference>
<accession>A0A1G9SAD5</accession>
<keyword evidence="7" id="KW-0812">Transmembrane</keyword>
<dbReference type="GO" id="GO:0009002">
    <property type="term" value="F:serine-type D-Ala-D-Ala carboxypeptidase activity"/>
    <property type="evidence" value="ECO:0007669"/>
    <property type="project" value="InterPro"/>
</dbReference>
<evidence type="ECO:0000256" key="8">
    <source>
        <dbReference type="ARBA" id="ARBA00022801"/>
    </source>
</evidence>
<dbReference type="PANTHER" id="PTHR30627:SF2">
    <property type="entry name" value="PEPTIDOGLYCAN D,D-TRANSPEPTIDASE MRDA"/>
    <property type="match status" value="1"/>
</dbReference>
<dbReference type="GO" id="GO:0008360">
    <property type="term" value="P:regulation of cell shape"/>
    <property type="evidence" value="ECO:0007669"/>
    <property type="project" value="UniProtKB-KW"/>
</dbReference>
<evidence type="ECO:0000256" key="5">
    <source>
        <dbReference type="ARBA" id="ARBA00022645"/>
    </source>
</evidence>
<keyword evidence="4" id="KW-0997">Cell inner membrane</keyword>
<keyword evidence="9" id="KW-0133">Cell shape</keyword>
<keyword evidence="16" id="KW-0808">Transferase</keyword>
<dbReference type="SUPFAM" id="SSF56519">
    <property type="entry name" value="Penicillin binding protein dimerisation domain"/>
    <property type="match status" value="1"/>
</dbReference>
<reference evidence="16 17" key="1">
    <citation type="submission" date="2016-10" db="EMBL/GenBank/DDBJ databases">
        <authorList>
            <person name="de Groot N.N."/>
        </authorList>
    </citation>
    <scope>NUCLEOTIDE SEQUENCE [LARGE SCALE GENOMIC DNA]</scope>
    <source>
        <strain evidence="16 17">DSM 16077</strain>
    </source>
</reference>
<evidence type="ECO:0000259" key="14">
    <source>
        <dbReference type="Pfam" id="PF00905"/>
    </source>
</evidence>
<keyword evidence="3" id="KW-1003">Cell membrane</keyword>
<dbReference type="Proteomes" id="UP000199759">
    <property type="component" value="Unassembled WGS sequence"/>
</dbReference>
<dbReference type="GO" id="GO:0008658">
    <property type="term" value="F:penicillin binding"/>
    <property type="evidence" value="ECO:0007669"/>
    <property type="project" value="InterPro"/>
</dbReference>
<keyword evidence="12" id="KW-0472">Membrane</keyword>
<feature type="domain" description="Penicillin-binding protein dimerisation" evidence="15">
    <location>
        <begin position="50"/>
        <end position="225"/>
    </location>
</feature>
<comment type="subcellular location">
    <subcellularLocation>
        <location evidence="2">Cell membrane</location>
    </subcellularLocation>
    <subcellularLocation>
        <location evidence="1">Membrane</location>
        <topology evidence="1">Single-pass membrane protein</topology>
    </subcellularLocation>
</comment>
<evidence type="ECO:0000256" key="12">
    <source>
        <dbReference type="ARBA" id="ARBA00023136"/>
    </source>
</evidence>
<keyword evidence="5" id="KW-0121">Carboxypeptidase</keyword>
<evidence type="ECO:0000313" key="16">
    <source>
        <dbReference type="EMBL" id="SDM32436.1"/>
    </source>
</evidence>
<dbReference type="GO" id="GO:0016740">
    <property type="term" value="F:transferase activity"/>
    <property type="evidence" value="ECO:0007669"/>
    <property type="project" value="UniProtKB-KW"/>
</dbReference>
<evidence type="ECO:0000256" key="2">
    <source>
        <dbReference type="ARBA" id="ARBA00004236"/>
    </source>
</evidence>
<dbReference type="Gene3D" id="3.40.710.10">
    <property type="entry name" value="DD-peptidase/beta-lactamase superfamily"/>
    <property type="match status" value="1"/>
</dbReference>
<dbReference type="EMBL" id="FNHG01000009">
    <property type="protein sequence ID" value="SDM32436.1"/>
    <property type="molecule type" value="Genomic_DNA"/>
</dbReference>